<evidence type="ECO:0008006" key="4">
    <source>
        <dbReference type="Google" id="ProtNLM"/>
    </source>
</evidence>
<gene>
    <name evidence="2" type="ORF">A2121_02975</name>
</gene>
<dbReference type="EMBL" id="MFTD01000026">
    <property type="protein sequence ID" value="OGI46250.1"/>
    <property type="molecule type" value="Genomic_DNA"/>
</dbReference>
<proteinExistence type="predicted"/>
<keyword evidence="1" id="KW-0812">Transmembrane</keyword>
<dbReference type="Proteomes" id="UP000176484">
    <property type="component" value="Unassembled WGS sequence"/>
</dbReference>
<evidence type="ECO:0000313" key="2">
    <source>
        <dbReference type="EMBL" id="OGI46250.1"/>
    </source>
</evidence>
<name>A0A1F6TMA5_9BACT</name>
<dbReference type="AlphaFoldDB" id="A0A1F6TMA5"/>
<dbReference type="Pfam" id="PF07610">
    <property type="entry name" value="DUF1573"/>
    <property type="match status" value="1"/>
</dbReference>
<evidence type="ECO:0000256" key="1">
    <source>
        <dbReference type="SAM" id="Phobius"/>
    </source>
</evidence>
<organism evidence="2 3">
    <name type="scientific">Candidatus Nomurabacteria bacterium GWB1_40_6</name>
    <dbReference type="NCBI Taxonomy" id="1801727"/>
    <lineage>
        <taxon>Bacteria</taxon>
        <taxon>Candidatus Nomuraibacteriota</taxon>
    </lineage>
</organism>
<dbReference type="InterPro" id="IPR011467">
    <property type="entry name" value="DUF1573"/>
</dbReference>
<protein>
    <recommendedName>
        <fullName evidence="4">DUF1573 domain-containing protein</fullName>
    </recommendedName>
</protein>
<dbReference type="Gene3D" id="2.60.40.10">
    <property type="entry name" value="Immunoglobulins"/>
    <property type="match status" value="1"/>
</dbReference>
<comment type="caution">
    <text evidence="2">The sequence shown here is derived from an EMBL/GenBank/DDBJ whole genome shotgun (WGS) entry which is preliminary data.</text>
</comment>
<feature type="transmembrane region" description="Helical" evidence="1">
    <location>
        <begin position="6"/>
        <end position="22"/>
    </location>
</feature>
<accession>A0A1F6TMA5</accession>
<sequence>MDKKTIISIFLIVIGVTGLVLWSKSVDTKELDAREARKSSLVIEEKLSLSEKLYDFGSISMKNGNVSTVFTVTNISDKDVKIPSLYTSCMCTQAYVLKQDGTKKGPYGMPGHGGVVPKVNEILRPREALQIEVVYDPNAHGPAGVGLIERAVILEDENKNMVEFIFRASVTP</sequence>
<evidence type="ECO:0000313" key="3">
    <source>
        <dbReference type="Proteomes" id="UP000176484"/>
    </source>
</evidence>
<dbReference type="InterPro" id="IPR013783">
    <property type="entry name" value="Ig-like_fold"/>
</dbReference>
<keyword evidence="1" id="KW-0472">Membrane</keyword>
<reference evidence="2 3" key="1">
    <citation type="journal article" date="2016" name="Nat. Commun.">
        <title>Thousands of microbial genomes shed light on interconnected biogeochemical processes in an aquifer system.</title>
        <authorList>
            <person name="Anantharaman K."/>
            <person name="Brown C.T."/>
            <person name="Hug L.A."/>
            <person name="Sharon I."/>
            <person name="Castelle C.J."/>
            <person name="Probst A.J."/>
            <person name="Thomas B.C."/>
            <person name="Singh A."/>
            <person name="Wilkins M.J."/>
            <person name="Karaoz U."/>
            <person name="Brodie E.L."/>
            <person name="Williams K.H."/>
            <person name="Hubbard S.S."/>
            <person name="Banfield J.F."/>
        </authorList>
    </citation>
    <scope>NUCLEOTIDE SEQUENCE [LARGE SCALE GENOMIC DNA]</scope>
</reference>
<keyword evidence="1" id="KW-1133">Transmembrane helix</keyword>